<proteinExistence type="inferred from homology"/>
<dbReference type="PANTHER" id="PTHR12691:SF10">
    <property type="entry name" value="MEDIATOR OF RNA POLYMERASE II TRANSCRIPTION SUBUNIT 23"/>
    <property type="match status" value="1"/>
</dbReference>
<dbReference type="EMBL" id="CAJNOK010072240">
    <property type="protein sequence ID" value="CAF1665884.1"/>
    <property type="molecule type" value="Genomic_DNA"/>
</dbReference>
<feature type="non-terminal residue" evidence="9">
    <location>
        <position position="1"/>
    </location>
</feature>
<comment type="similarity">
    <text evidence="2">Belongs to the Mediator complex subunit 23 family.</text>
</comment>
<dbReference type="InterPro" id="IPR021629">
    <property type="entry name" value="Mediator_Med23"/>
</dbReference>
<protein>
    <recommendedName>
        <fullName evidence="3">Mediator of RNA polymerase II transcription subunit 23</fullName>
    </recommendedName>
    <alternativeName>
        <fullName evidence="7">Mediator complex subunit 23</fullName>
    </alternativeName>
</protein>
<dbReference type="AlphaFoldDB" id="A0A8S2Y368"/>
<comment type="subcellular location">
    <subcellularLocation>
        <location evidence="1">Nucleus</location>
    </subcellularLocation>
</comment>
<dbReference type="Pfam" id="PF11573">
    <property type="entry name" value="Med23"/>
    <property type="match status" value="1"/>
</dbReference>
<dbReference type="GO" id="GO:0005667">
    <property type="term" value="C:transcription regulator complex"/>
    <property type="evidence" value="ECO:0007669"/>
    <property type="project" value="TreeGrafter"/>
</dbReference>
<dbReference type="Proteomes" id="UP000677228">
    <property type="component" value="Unassembled WGS sequence"/>
</dbReference>
<gene>
    <name evidence="8" type="ORF">OVA965_LOCUS45501</name>
    <name evidence="9" type="ORF">TMI583_LOCUS49060</name>
</gene>
<accession>A0A8S2Y368</accession>
<dbReference type="EMBL" id="CAJOBA010104293">
    <property type="protein sequence ID" value="CAF4531212.1"/>
    <property type="molecule type" value="Genomic_DNA"/>
</dbReference>
<name>A0A8S2Y368_9BILA</name>
<organism evidence="9 10">
    <name type="scientific">Didymodactylos carnosus</name>
    <dbReference type="NCBI Taxonomy" id="1234261"/>
    <lineage>
        <taxon>Eukaryota</taxon>
        <taxon>Metazoa</taxon>
        <taxon>Spiralia</taxon>
        <taxon>Gnathifera</taxon>
        <taxon>Rotifera</taxon>
        <taxon>Eurotatoria</taxon>
        <taxon>Bdelloidea</taxon>
        <taxon>Philodinida</taxon>
        <taxon>Philodinidae</taxon>
        <taxon>Didymodactylos</taxon>
    </lineage>
</organism>
<keyword evidence="6" id="KW-0539">Nucleus</keyword>
<evidence type="ECO:0000256" key="6">
    <source>
        <dbReference type="ARBA" id="ARBA00023242"/>
    </source>
</evidence>
<evidence type="ECO:0000256" key="3">
    <source>
        <dbReference type="ARBA" id="ARBA00019696"/>
    </source>
</evidence>
<dbReference type="GO" id="GO:0010628">
    <property type="term" value="P:positive regulation of gene expression"/>
    <property type="evidence" value="ECO:0007669"/>
    <property type="project" value="TreeGrafter"/>
</dbReference>
<reference evidence="9" key="1">
    <citation type="submission" date="2021-02" db="EMBL/GenBank/DDBJ databases">
        <authorList>
            <person name="Nowell W R."/>
        </authorList>
    </citation>
    <scope>NUCLEOTIDE SEQUENCE</scope>
</reference>
<dbReference type="GO" id="GO:0016592">
    <property type="term" value="C:mediator complex"/>
    <property type="evidence" value="ECO:0007669"/>
    <property type="project" value="TreeGrafter"/>
</dbReference>
<dbReference type="GO" id="GO:0006357">
    <property type="term" value="P:regulation of transcription by RNA polymerase II"/>
    <property type="evidence" value="ECO:0007669"/>
    <property type="project" value="TreeGrafter"/>
</dbReference>
<evidence type="ECO:0000313" key="10">
    <source>
        <dbReference type="Proteomes" id="UP000682733"/>
    </source>
</evidence>
<sequence length="99" mass="11550">CFSSLLLKFIDSFRPTAQLVSINGRDILYPVVGYSNYASILWRVHYMKLKFHHTAPLPFDRPHVQAQTELFRYVIKQLNSRELTFSLVGINRAAKQRLP</sequence>
<feature type="non-terminal residue" evidence="9">
    <location>
        <position position="99"/>
    </location>
</feature>
<evidence type="ECO:0000256" key="5">
    <source>
        <dbReference type="ARBA" id="ARBA00023163"/>
    </source>
</evidence>
<evidence type="ECO:0000256" key="7">
    <source>
        <dbReference type="ARBA" id="ARBA00031961"/>
    </source>
</evidence>
<keyword evidence="5" id="KW-0804">Transcription</keyword>
<comment type="caution">
    <text evidence="9">The sequence shown here is derived from an EMBL/GenBank/DDBJ whole genome shotgun (WGS) entry which is preliminary data.</text>
</comment>
<dbReference type="PANTHER" id="PTHR12691">
    <property type="entry name" value="MEDIATOR OF RNA POLYMERASE II TRANSCRIPTION SUBUNIT 23"/>
    <property type="match status" value="1"/>
</dbReference>
<evidence type="ECO:0000313" key="8">
    <source>
        <dbReference type="EMBL" id="CAF1665884.1"/>
    </source>
</evidence>
<evidence type="ECO:0000256" key="4">
    <source>
        <dbReference type="ARBA" id="ARBA00023015"/>
    </source>
</evidence>
<dbReference type="Proteomes" id="UP000682733">
    <property type="component" value="Unassembled WGS sequence"/>
</dbReference>
<evidence type="ECO:0000313" key="9">
    <source>
        <dbReference type="EMBL" id="CAF4531212.1"/>
    </source>
</evidence>
<evidence type="ECO:0000256" key="2">
    <source>
        <dbReference type="ARBA" id="ARBA00010222"/>
    </source>
</evidence>
<evidence type="ECO:0000256" key="1">
    <source>
        <dbReference type="ARBA" id="ARBA00004123"/>
    </source>
</evidence>
<keyword evidence="4" id="KW-0805">Transcription regulation</keyword>